<evidence type="ECO:0000313" key="2">
    <source>
        <dbReference type="Proteomes" id="UP001201812"/>
    </source>
</evidence>
<name>A0AAD4NGR3_9BILA</name>
<dbReference type="AlphaFoldDB" id="A0AAD4NGR3"/>
<accession>A0AAD4NGR3</accession>
<dbReference type="Proteomes" id="UP001201812">
    <property type="component" value="Unassembled WGS sequence"/>
</dbReference>
<protein>
    <submittedName>
        <fullName evidence="1">Uncharacterized protein</fullName>
    </submittedName>
</protein>
<sequence>MNSAIINLLREILPFFAHAELVYIFLLTSNRAYYYLIRAIFPRYQFSLDNLRYGEGQWTWTAHALGIKQNTPISLKNISRLASLKSVRFQRCAFLFNWGTAISMEFLRELSHFWSDRQLFISLDSYMPPIELGDIVFTSRDLYLSGKGTLKILQKVLPGNCEKIEIRDNAYELSQLPVKEIVNFLFSKSTVYRELIVHSSPDSPNFRDLTHAIKQTFLTSTAPSYFKLVLSIDHGPVSCESSFQVQNMETLQCFFLINGHTSVKAATIDMAEIV</sequence>
<dbReference type="EMBL" id="JAKKPZ010000001">
    <property type="protein sequence ID" value="KAI1729113.1"/>
    <property type="molecule type" value="Genomic_DNA"/>
</dbReference>
<keyword evidence="2" id="KW-1185">Reference proteome</keyword>
<comment type="caution">
    <text evidence="1">The sequence shown here is derived from an EMBL/GenBank/DDBJ whole genome shotgun (WGS) entry which is preliminary data.</text>
</comment>
<organism evidence="1 2">
    <name type="scientific">Ditylenchus destructor</name>
    <dbReference type="NCBI Taxonomy" id="166010"/>
    <lineage>
        <taxon>Eukaryota</taxon>
        <taxon>Metazoa</taxon>
        <taxon>Ecdysozoa</taxon>
        <taxon>Nematoda</taxon>
        <taxon>Chromadorea</taxon>
        <taxon>Rhabditida</taxon>
        <taxon>Tylenchina</taxon>
        <taxon>Tylenchomorpha</taxon>
        <taxon>Sphaerularioidea</taxon>
        <taxon>Anguinidae</taxon>
        <taxon>Anguininae</taxon>
        <taxon>Ditylenchus</taxon>
    </lineage>
</organism>
<proteinExistence type="predicted"/>
<evidence type="ECO:0000313" key="1">
    <source>
        <dbReference type="EMBL" id="KAI1729113.1"/>
    </source>
</evidence>
<reference evidence="1" key="1">
    <citation type="submission" date="2022-01" db="EMBL/GenBank/DDBJ databases">
        <title>Genome Sequence Resource for Two Populations of Ditylenchus destructor, the Migratory Endoparasitic Phytonematode.</title>
        <authorList>
            <person name="Zhang H."/>
            <person name="Lin R."/>
            <person name="Xie B."/>
        </authorList>
    </citation>
    <scope>NUCLEOTIDE SEQUENCE</scope>
    <source>
        <strain evidence="1">BazhouSP</strain>
    </source>
</reference>
<gene>
    <name evidence="1" type="ORF">DdX_01333</name>
</gene>